<proteinExistence type="inferred from homology"/>
<accession>A0A5M9GJG9</accession>
<evidence type="ECO:0000256" key="5">
    <source>
        <dbReference type="ARBA" id="ARBA00023237"/>
    </source>
</evidence>
<evidence type="ECO:0000256" key="1">
    <source>
        <dbReference type="ARBA" id="ARBA00004442"/>
    </source>
</evidence>
<evidence type="ECO:0000313" key="9">
    <source>
        <dbReference type="EMBL" id="KAA8474822.1"/>
    </source>
</evidence>
<protein>
    <submittedName>
        <fullName evidence="9">RagB/SusD family nutrient uptake outer membrane protein</fullName>
    </submittedName>
</protein>
<feature type="domain" description="RagB/SusD" evidence="7">
    <location>
        <begin position="293"/>
        <end position="623"/>
    </location>
</feature>
<evidence type="ECO:0000256" key="4">
    <source>
        <dbReference type="ARBA" id="ARBA00023136"/>
    </source>
</evidence>
<evidence type="ECO:0000259" key="8">
    <source>
        <dbReference type="Pfam" id="PF14322"/>
    </source>
</evidence>
<comment type="similarity">
    <text evidence="2">Belongs to the SusD family.</text>
</comment>
<dbReference type="EMBL" id="VWNE01000058">
    <property type="protein sequence ID" value="KAA8474822.1"/>
    <property type="molecule type" value="Genomic_DNA"/>
</dbReference>
<organism evidence="9 10">
    <name type="scientific">Arcticibacter tournemirensis</name>
    <dbReference type="NCBI Taxonomy" id="699437"/>
    <lineage>
        <taxon>Bacteria</taxon>
        <taxon>Pseudomonadati</taxon>
        <taxon>Bacteroidota</taxon>
        <taxon>Sphingobacteriia</taxon>
        <taxon>Sphingobacteriales</taxon>
        <taxon>Sphingobacteriaceae</taxon>
        <taxon>Arcticibacter</taxon>
    </lineage>
</organism>
<dbReference type="InterPro" id="IPR012944">
    <property type="entry name" value="SusD_RagB_dom"/>
</dbReference>
<keyword evidence="10" id="KW-1185">Reference proteome</keyword>
<keyword evidence="5" id="KW-0998">Cell outer membrane</keyword>
<evidence type="ECO:0000256" key="3">
    <source>
        <dbReference type="ARBA" id="ARBA00022729"/>
    </source>
</evidence>
<feature type="domain" description="SusD-like N-terminal" evidence="8">
    <location>
        <begin position="89"/>
        <end position="217"/>
    </location>
</feature>
<evidence type="ECO:0000259" key="7">
    <source>
        <dbReference type="Pfam" id="PF07980"/>
    </source>
</evidence>
<dbReference type="Gene3D" id="1.25.40.390">
    <property type="match status" value="1"/>
</dbReference>
<keyword evidence="4" id="KW-0472">Membrane</keyword>
<dbReference type="Pfam" id="PF07980">
    <property type="entry name" value="SusD_RagB"/>
    <property type="match status" value="1"/>
</dbReference>
<keyword evidence="3 6" id="KW-0732">Signal</keyword>
<dbReference type="InterPro" id="IPR033985">
    <property type="entry name" value="SusD-like_N"/>
</dbReference>
<dbReference type="Proteomes" id="UP000322918">
    <property type="component" value="Unassembled WGS sequence"/>
</dbReference>
<dbReference type="Pfam" id="PF14322">
    <property type="entry name" value="SusD-like_3"/>
    <property type="match status" value="1"/>
</dbReference>
<evidence type="ECO:0000256" key="6">
    <source>
        <dbReference type="SAM" id="SignalP"/>
    </source>
</evidence>
<reference evidence="9 10" key="1">
    <citation type="submission" date="2019-09" db="EMBL/GenBank/DDBJ databases">
        <title>Pararcticibacter amylolyticus gen. nov., sp. nov., isolated from a rottenly hemp rope, and reclassification of Pedobacter tournemirensis as Pararcticibacter tournemirensis comb. nov.</title>
        <authorList>
            <person name="Cai Y."/>
        </authorList>
    </citation>
    <scope>NUCLEOTIDE SEQUENCE [LARGE SCALE GENOMIC DNA]</scope>
    <source>
        <strain evidence="9 10">TF5-37.2-LB10</strain>
    </source>
</reference>
<evidence type="ECO:0000256" key="2">
    <source>
        <dbReference type="ARBA" id="ARBA00006275"/>
    </source>
</evidence>
<gene>
    <name evidence="9" type="ORF">F1649_21990</name>
</gene>
<feature type="chain" id="PRO_5024307373" evidence="6">
    <location>
        <begin position="22"/>
        <end position="625"/>
    </location>
</feature>
<feature type="signal peptide" evidence="6">
    <location>
        <begin position="1"/>
        <end position="21"/>
    </location>
</feature>
<dbReference type="SUPFAM" id="SSF48452">
    <property type="entry name" value="TPR-like"/>
    <property type="match status" value="1"/>
</dbReference>
<dbReference type="GO" id="GO:0009279">
    <property type="term" value="C:cell outer membrane"/>
    <property type="evidence" value="ECO:0007669"/>
    <property type="project" value="UniProtKB-SubCell"/>
</dbReference>
<dbReference type="OrthoDB" id="5694214at2"/>
<dbReference type="AlphaFoldDB" id="A0A5M9GJG9"/>
<comment type="subcellular location">
    <subcellularLocation>
        <location evidence="1">Cell outer membrane</location>
    </subcellularLocation>
</comment>
<dbReference type="RefSeq" id="WP_141815533.1">
    <property type="nucleotide sequence ID" value="NZ_VFPL01000001.1"/>
</dbReference>
<sequence length="625" mass="69915">MKKIFNAIIFLFLFLAVSCNEDDFLNRPPTSILEEETVWKDQISILAVLGDLYNRYYDFGSLENWQSLSDADFNESFPSAAGDYGMVQNNDYGYGWWSSWDYGYIRDLNLFIQKCSAATAIESSLRDRFVAEARFLRASYYFELVKRMGGVPLILEPLEYNYSGDPTYLQFPRSKESEIYDFVISEAEAVKSVLPVDIEEKSRATKAAALAMESRAALYAASIAKYGVNTPQVSLPGGEVGIPASMANSYYEKALTAAQEIISGSAGTYSLYTRKPDLSENFSSLFYDKNSNPEPIFVEDFRLKTAKVHGFTIVNQPRYRAEEEEGGRINPSLNLVESFEKLDNTFAPLDISKSYAGPTDLFAGRDARLGGTVILPGTSFKGRQVDIWGGFQLADGSIVTASRRGGEAQLPGKTGNEQVVGFDGPVDGEEFTAQAGFYLRKYLDPAKGSGQRGVQSEVWFIRYRYAEILLNAAEAAFELGRPAVALPYINEVRARAGLTTPLTTADLSFNRIAHERRVELAFEGHYFYDMKRWRLAHIIWDGNAMSAAELTTNIGAATKRNTQPYGLIPYKIYNPSSTENGRWVFRITRPGKVTGADRFRLGNYYSYIGDDVINNNPKIVRNPNQ</sequence>
<dbReference type="PROSITE" id="PS51257">
    <property type="entry name" value="PROKAR_LIPOPROTEIN"/>
    <property type="match status" value="1"/>
</dbReference>
<dbReference type="InterPro" id="IPR011990">
    <property type="entry name" value="TPR-like_helical_dom_sf"/>
</dbReference>
<evidence type="ECO:0000313" key="10">
    <source>
        <dbReference type="Proteomes" id="UP000322918"/>
    </source>
</evidence>
<name>A0A5M9GJG9_9SPHI</name>
<comment type="caution">
    <text evidence="9">The sequence shown here is derived from an EMBL/GenBank/DDBJ whole genome shotgun (WGS) entry which is preliminary data.</text>
</comment>